<sequence length="142" mass="17325">MFLLAQASDLIYLFLLMYLDEHIFRFPKEMQYGTIFLFLLTKISFLYFYINEEKYDIKTFVSLRIFVFLIPLLCIIGEYFKIPIIIYTERVLFILFLVSLVYNFVTIYRISEFRIWRTILVILYFVVSFYLLLFMLVMIGEV</sequence>
<dbReference type="Proteomes" id="UP000226179">
    <property type="component" value="Unassembled WGS sequence"/>
</dbReference>
<feature type="transmembrane region" description="Helical" evidence="1">
    <location>
        <begin position="62"/>
        <end position="80"/>
    </location>
</feature>
<evidence type="ECO:0000256" key="1">
    <source>
        <dbReference type="SAM" id="Phobius"/>
    </source>
</evidence>
<feature type="transmembrane region" description="Helical" evidence="1">
    <location>
        <begin position="92"/>
        <end position="110"/>
    </location>
</feature>
<evidence type="ECO:0000313" key="3">
    <source>
        <dbReference type="Proteomes" id="UP000226179"/>
    </source>
</evidence>
<dbReference type="EMBL" id="NJGJ01000001">
    <property type="protein sequence ID" value="PGH26013.1"/>
    <property type="molecule type" value="Genomic_DNA"/>
</dbReference>
<comment type="caution">
    <text evidence="2">The sequence shown here is derived from an EMBL/GenBank/DDBJ whole genome shotgun (WGS) entry which is preliminary data.</text>
</comment>
<keyword evidence="1" id="KW-1133">Transmembrane helix</keyword>
<accession>A0A2B7YYE9</accession>
<protein>
    <submittedName>
        <fullName evidence="2">Uncharacterized protein</fullName>
    </submittedName>
</protein>
<reference evidence="2 3" key="1">
    <citation type="submission" date="2017-06" db="EMBL/GenBank/DDBJ databases">
        <title>Draft genome sequence of Fusobacterium nucleatum subsp. animalis KCOM 1280 (=ChDC F318).</title>
        <authorList>
            <person name="Kook J.-K."/>
            <person name="Park S.-N."/>
            <person name="Lim Y.K."/>
            <person name="Roh H."/>
        </authorList>
    </citation>
    <scope>NUCLEOTIDE SEQUENCE [LARGE SCALE GENOMIC DNA]</scope>
    <source>
        <strain evidence="3">KCOM 1280 ( ChDC F318)</strain>
    </source>
</reference>
<organism evidence="2 3">
    <name type="scientific">Fusobacterium animalis</name>
    <dbReference type="NCBI Taxonomy" id="76859"/>
    <lineage>
        <taxon>Bacteria</taxon>
        <taxon>Fusobacteriati</taxon>
        <taxon>Fusobacteriota</taxon>
        <taxon>Fusobacteriia</taxon>
        <taxon>Fusobacteriales</taxon>
        <taxon>Fusobacteriaceae</taxon>
        <taxon>Fusobacterium</taxon>
    </lineage>
</organism>
<feature type="transmembrane region" description="Helical" evidence="1">
    <location>
        <begin position="116"/>
        <end position="139"/>
    </location>
</feature>
<gene>
    <name evidence="2" type="ORF">RN90_12095</name>
</gene>
<dbReference type="AlphaFoldDB" id="A0A2B7YYE9"/>
<name>A0A2B7YYE9_9FUSO</name>
<keyword evidence="1" id="KW-0812">Transmembrane</keyword>
<feature type="transmembrane region" description="Helical" evidence="1">
    <location>
        <begin position="32"/>
        <end position="50"/>
    </location>
</feature>
<proteinExistence type="predicted"/>
<keyword evidence="1" id="KW-0472">Membrane</keyword>
<dbReference type="RefSeq" id="WP_158412598.1">
    <property type="nucleotide sequence ID" value="NZ_CP077150.1"/>
</dbReference>
<evidence type="ECO:0000313" key="2">
    <source>
        <dbReference type="EMBL" id="PGH26013.1"/>
    </source>
</evidence>